<dbReference type="KEGG" id="ngr:NAEGRDRAFT_34061"/>
<gene>
    <name evidence="2" type="ORF">NAEGRDRAFT_34061</name>
</gene>
<dbReference type="InterPro" id="IPR043154">
    <property type="entry name" value="Sec-1-like_dom1"/>
</dbReference>
<dbReference type="OMA" id="VHQLNNA"/>
<dbReference type="Proteomes" id="UP000006671">
    <property type="component" value="Unassembled WGS sequence"/>
</dbReference>
<dbReference type="GO" id="GO:0016192">
    <property type="term" value="P:vesicle-mediated transport"/>
    <property type="evidence" value="ECO:0007669"/>
    <property type="project" value="InterPro"/>
</dbReference>
<evidence type="ECO:0000313" key="3">
    <source>
        <dbReference type="Proteomes" id="UP000006671"/>
    </source>
</evidence>
<keyword evidence="3" id="KW-1185">Reference proteome</keyword>
<dbReference type="Pfam" id="PF00995">
    <property type="entry name" value="Sec1"/>
    <property type="match status" value="1"/>
</dbReference>
<dbReference type="Gene3D" id="1.25.40.60">
    <property type="match status" value="1"/>
</dbReference>
<dbReference type="PANTHER" id="PTHR11679">
    <property type="entry name" value="VESICLE PROTEIN SORTING-ASSOCIATED"/>
    <property type="match status" value="1"/>
</dbReference>
<dbReference type="Gene3D" id="3.90.830.10">
    <property type="entry name" value="Syntaxin Binding Protein 1, Chain A, domain 2"/>
    <property type="match status" value="1"/>
</dbReference>
<dbReference type="SUPFAM" id="SSF56815">
    <property type="entry name" value="Sec1/munc18-like (SM) proteins"/>
    <property type="match status" value="1"/>
</dbReference>
<sequence length="563" mass="64863">MNVAKSINEYILDMVDSVSGVKVLILDEFTVNIISVVTPFSSIMQKNVFLVDVLQNEARQSLKNMRAIVFVRPTNGNVELLKAELVNPKYQSYNIYFSNVISQHLLEKLASSDKHELVKNVFEYFTDYLAVDKSIFSLNISSTASILNNSWDDIAFRRIIDGLSSSLISLKKRPIIRFQQSSDICKKIATELGEKISTNSHDNGIFDFKMDYETRYHTKAPPQPIVLIIDRRDDPVTPLLMQWTYQAMIHELIGLKNNVIKYPSTKREEVFSAQYDEFYSNNMYENWGDLCKNVKQVVEVFQENHNMKESIQTIEDLANFMQNFPSFKKQQQETEKHVTMVTELRSIVAKRKLLDVSEVEQEIVCGKNHNKNFEALKDILSRETTSEKDALRLVILYALRYEDNIDNIRTLKTILRRNGVEDIGLIDNAIEHGGKAKRTKGLFDEEPTSISFKELFKKVANEFKDQEVLNVFTQHKPRLYDTLDQLFKGKLSLTDYPFMGLTSREVPQEVIVFIVGGITYEEASTVDSLNQLDDNFKSVILGGTCIVNSTTYLKELKRMYEKD</sequence>
<dbReference type="AlphaFoldDB" id="D2VH61"/>
<dbReference type="OrthoDB" id="10266265at2759"/>
<dbReference type="InterPro" id="IPR043127">
    <property type="entry name" value="Sec-1-like_dom3a"/>
</dbReference>
<dbReference type="VEuPathDB" id="AmoebaDB:NAEGRDRAFT_34061"/>
<dbReference type="FunCoup" id="D2VH61">
    <property type="interactions" value="358"/>
</dbReference>
<organism evidence="3">
    <name type="scientific">Naegleria gruberi</name>
    <name type="common">Amoeba</name>
    <dbReference type="NCBI Taxonomy" id="5762"/>
    <lineage>
        <taxon>Eukaryota</taxon>
        <taxon>Discoba</taxon>
        <taxon>Heterolobosea</taxon>
        <taxon>Tetramitia</taxon>
        <taxon>Eutetramitia</taxon>
        <taxon>Vahlkampfiidae</taxon>
        <taxon>Naegleria</taxon>
    </lineage>
</organism>
<reference evidence="2 3" key="1">
    <citation type="journal article" date="2010" name="Cell">
        <title>The genome of Naegleria gruberi illuminates early eukaryotic versatility.</title>
        <authorList>
            <person name="Fritz-Laylin L.K."/>
            <person name="Prochnik S.E."/>
            <person name="Ginger M.L."/>
            <person name="Dacks J.B."/>
            <person name="Carpenter M.L."/>
            <person name="Field M.C."/>
            <person name="Kuo A."/>
            <person name="Paredez A."/>
            <person name="Chapman J."/>
            <person name="Pham J."/>
            <person name="Shu S."/>
            <person name="Neupane R."/>
            <person name="Cipriano M."/>
            <person name="Mancuso J."/>
            <person name="Tu H."/>
            <person name="Salamov A."/>
            <person name="Lindquist E."/>
            <person name="Shapiro H."/>
            <person name="Lucas S."/>
            <person name="Grigoriev I.V."/>
            <person name="Cande W.Z."/>
            <person name="Fulton C."/>
            <person name="Rokhsar D.S."/>
            <person name="Dawson S.C."/>
        </authorList>
    </citation>
    <scope>NUCLEOTIDE SEQUENCE [LARGE SCALE GENOMIC DNA]</scope>
    <source>
        <strain evidence="2 3">NEG-M</strain>
    </source>
</reference>
<protein>
    <submittedName>
        <fullName evidence="2">Predicted protein</fullName>
    </submittedName>
</protein>
<dbReference type="InterPro" id="IPR036045">
    <property type="entry name" value="Sec1-like_sf"/>
</dbReference>
<dbReference type="Gene3D" id="3.40.50.1910">
    <property type="match status" value="1"/>
</dbReference>
<dbReference type="EMBL" id="GG738871">
    <property type="protein sequence ID" value="EFC43924.1"/>
    <property type="molecule type" value="Genomic_DNA"/>
</dbReference>
<dbReference type="InterPro" id="IPR027482">
    <property type="entry name" value="Sec1-like_dom2"/>
</dbReference>
<dbReference type="eggNOG" id="KOG1299">
    <property type="taxonomic scope" value="Eukaryota"/>
</dbReference>
<evidence type="ECO:0000256" key="1">
    <source>
        <dbReference type="ARBA" id="ARBA00009884"/>
    </source>
</evidence>
<accession>D2VH61</accession>
<dbReference type="PIRSF" id="PIRSF005715">
    <property type="entry name" value="VPS45_Sec1"/>
    <property type="match status" value="1"/>
</dbReference>
<dbReference type="RefSeq" id="XP_002676668.1">
    <property type="nucleotide sequence ID" value="XM_002676622.1"/>
</dbReference>
<dbReference type="GeneID" id="8850049"/>
<dbReference type="Gene3D" id="3.40.50.2060">
    <property type="match status" value="1"/>
</dbReference>
<proteinExistence type="inferred from homology"/>
<dbReference type="InParanoid" id="D2VH61"/>
<dbReference type="STRING" id="5762.D2VH61"/>
<evidence type="ECO:0000313" key="2">
    <source>
        <dbReference type="EMBL" id="EFC43924.1"/>
    </source>
</evidence>
<name>D2VH61_NAEGR</name>
<comment type="similarity">
    <text evidence="1">Belongs to the STXBP/unc-18/SEC1 family.</text>
</comment>
<dbReference type="InterPro" id="IPR001619">
    <property type="entry name" value="Sec1-like"/>
</dbReference>